<proteinExistence type="predicted"/>
<evidence type="ECO:0000313" key="3">
    <source>
        <dbReference type="Proteomes" id="UP000198716"/>
    </source>
</evidence>
<dbReference type="PROSITE" id="PS50943">
    <property type="entry name" value="HTH_CROC1"/>
    <property type="match status" value="1"/>
</dbReference>
<dbReference type="CDD" id="cd00093">
    <property type="entry name" value="HTH_XRE"/>
    <property type="match status" value="1"/>
</dbReference>
<keyword evidence="3" id="KW-1185">Reference proteome</keyword>
<dbReference type="AlphaFoldDB" id="A0A1I1W6B2"/>
<dbReference type="GO" id="GO:0003677">
    <property type="term" value="F:DNA binding"/>
    <property type="evidence" value="ECO:0007669"/>
    <property type="project" value="InterPro"/>
</dbReference>
<dbReference type="InterPro" id="IPR010982">
    <property type="entry name" value="Lambda_DNA-bd_dom_sf"/>
</dbReference>
<dbReference type="Gene3D" id="1.10.260.40">
    <property type="entry name" value="lambda repressor-like DNA-binding domains"/>
    <property type="match status" value="1"/>
</dbReference>
<dbReference type="Proteomes" id="UP000198716">
    <property type="component" value="Unassembled WGS sequence"/>
</dbReference>
<gene>
    <name evidence="2" type="ORF">SAMN04487819_10515</name>
</gene>
<evidence type="ECO:0000313" key="2">
    <source>
        <dbReference type="EMBL" id="SFD90591.1"/>
    </source>
</evidence>
<dbReference type="Pfam" id="PF13560">
    <property type="entry name" value="HTH_31"/>
    <property type="match status" value="1"/>
</dbReference>
<dbReference type="EMBL" id="FOMZ01000005">
    <property type="protein sequence ID" value="SFD90591.1"/>
    <property type="molecule type" value="Genomic_DNA"/>
</dbReference>
<dbReference type="InterPro" id="IPR043917">
    <property type="entry name" value="DUF5753"/>
</dbReference>
<evidence type="ECO:0000259" key="1">
    <source>
        <dbReference type="PROSITE" id="PS50943"/>
    </source>
</evidence>
<dbReference type="SUPFAM" id="SSF47413">
    <property type="entry name" value="lambda repressor-like DNA-binding domains"/>
    <property type="match status" value="1"/>
</dbReference>
<reference evidence="3" key="1">
    <citation type="submission" date="2016-10" db="EMBL/GenBank/DDBJ databases">
        <authorList>
            <person name="Varghese N."/>
            <person name="Submissions S."/>
        </authorList>
    </citation>
    <scope>NUCLEOTIDE SEQUENCE [LARGE SCALE GENOMIC DNA]</scope>
    <source>
        <strain evidence="3">DSM 45004</strain>
    </source>
</reference>
<dbReference type="InterPro" id="IPR001387">
    <property type="entry name" value="Cro/C1-type_HTH"/>
</dbReference>
<name>A0A1I1W6B2_9ACTN</name>
<accession>A0A1I1W6B2</accession>
<dbReference type="SMART" id="SM00530">
    <property type="entry name" value="HTH_XRE"/>
    <property type="match status" value="1"/>
</dbReference>
<protein>
    <submittedName>
        <fullName evidence="2">Helix-turn-helix domain-containing protein</fullName>
    </submittedName>
</protein>
<organism evidence="2 3">
    <name type="scientific">Actinopolyspora alba</name>
    <dbReference type="NCBI Taxonomy" id="673379"/>
    <lineage>
        <taxon>Bacteria</taxon>
        <taxon>Bacillati</taxon>
        <taxon>Actinomycetota</taxon>
        <taxon>Actinomycetes</taxon>
        <taxon>Actinopolysporales</taxon>
        <taxon>Actinopolysporaceae</taxon>
        <taxon>Actinopolyspora</taxon>
        <taxon>Actinopolyspora alba group</taxon>
    </lineage>
</organism>
<sequence length="302" mass="33951">MSTSADNLYSDHAQEVAVNERISPTVRLRKLVRRLRSWREHARMRQEDVADVLGWSKAKVSRYENAEQIPGTAEIIALATIYGISEQERDQYMALAVQARQRGWWQSYGTEALKQDFDEYVGLESEASLLKEYCFELIPGLLQTESYATELMRAWLPGVEPSVAEERAALRAQHQANLYGEQPLALHAVVHECALRQQVGGPEVMRPQLQHLLSMSELSHVTIQVLPFTAGAHPAMDSPFIILSFPDPEFTDVGFAEYLTGCVYVETPKEVESYSLNFTAIADQALAPRASIELIRTLVEEG</sequence>
<dbReference type="Pfam" id="PF19054">
    <property type="entry name" value="DUF5753"/>
    <property type="match status" value="1"/>
</dbReference>
<dbReference type="RefSeq" id="WP_281243670.1">
    <property type="nucleotide sequence ID" value="NZ_FOMZ01000005.1"/>
</dbReference>
<feature type="domain" description="HTH cro/C1-type" evidence="1">
    <location>
        <begin position="35"/>
        <end position="89"/>
    </location>
</feature>